<evidence type="ECO:0000313" key="2">
    <source>
        <dbReference type="EnsemblPlants" id="OPUNC08G11470.1"/>
    </source>
</evidence>
<dbReference type="EnsemblPlants" id="OPUNC08G11470.1">
    <property type="protein sequence ID" value="OPUNC08G11470.1"/>
    <property type="gene ID" value="OPUNC08G11470"/>
</dbReference>
<reference evidence="2" key="1">
    <citation type="submission" date="2015-04" db="UniProtKB">
        <authorList>
            <consortium name="EnsemblPlants"/>
        </authorList>
    </citation>
    <scope>IDENTIFICATION</scope>
</reference>
<accession>A0A0E0LUB4</accession>
<name>A0A0E0LUB4_ORYPU</name>
<dbReference type="AlphaFoldDB" id="A0A0E0LUB4"/>
<feature type="compositionally biased region" description="Polar residues" evidence="1">
    <location>
        <begin position="24"/>
        <end position="59"/>
    </location>
</feature>
<feature type="compositionally biased region" description="Polar residues" evidence="1">
    <location>
        <begin position="1"/>
        <end position="10"/>
    </location>
</feature>
<evidence type="ECO:0000256" key="1">
    <source>
        <dbReference type="SAM" id="MobiDB-lite"/>
    </source>
</evidence>
<evidence type="ECO:0000313" key="3">
    <source>
        <dbReference type="Proteomes" id="UP000026962"/>
    </source>
</evidence>
<organism evidence="2">
    <name type="scientific">Oryza punctata</name>
    <name type="common">Red rice</name>
    <dbReference type="NCBI Taxonomy" id="4537"/>
    <lineage>
        <taxon>Eukaryota</taxon>
        <taxon>Viridiplantae</taxon>
        <taxon>Streptophyta</taxon>
        <taxon>Embryophyta</taxon>
        <taxon>Tracheophyta</taxon>
        <taxon>Spermatophyta</taxon>
        <taxon>Magnoliopsida</taxon>
        <taxon>Liliopsida</taxon>
        <taxon>Poales</taxon>
        <taxon>Poaceae</taxon>
        <taxon>BOP clade</taxon>
        <taxon>Oryzoideae</taxon>
        <taxon>Oryzeae</taxon>
        <taxon>Oryzinae</taxon>
        <taxon>Oryza</taxon>
    </lineage>
</organism>
<keyword evidence="3" id="KW-1185">Reference proteome</keyword>
<feature type="region of interest" description="Disordered" evidence="1">
    <location>
        <begin position="1"/>
        <end position="67"/>
    </location>
</feature>
<dbReference type="Gramene" id="OPUNC08G11470.1">
    <property type="protein sequence ID" value="OPUNC08G11470.1"/>
    <property type="gene ID" value="OPUNC08G11470"/>
</dbReference>
<dbReference type="HOGENOM" id="CLU_143799_0_0_1"/>
<proteinExistence type="predicted"/>
<dbReference type="Proteomes" id="UP000026962">
    <property type="component" value="Chromosome 8"/>
</dbReference>
<reference evidence="2" key="2">
    <citation type="submission" date="2018-05" db="EMBL/GenBank/DDBJ databases">
        <title>OpunRS2 (Oryza punctata Reference Sequence Version 2).</title>
        <authorList>
            <person name="Zhang J."/>
            <person name="Kudrna D."/>
            <person name="Lee S."/>
            <person name="Talag J."/>
            <person name="Welchert J."/>
            <person name="Wing R.A."/>
        </authorList>
    </citation>
    <scope>NUCLEOTIDE SEQUENCE [LARGE SCALE GENOMIC DNA]</scope>
</reference>
<sequence length="121" mass="13267">MVVSDNSTAPDLQPSPTPIEAISGSRSTANKVTLFHQQPLQTYGTSTNRASNARKTTARPNYKETQRTSLRPNLDVQYKPQIGDNLSEKVLPTTAAKRIVVLPWKVSKQNNASDETSASKK</sequence>
<protein>
    <submittedName>
        <fullName evidence="2">Uncharacterized protein</fullName>
    </submittedName>
</protein>